<dbReference type="Pfam" id="PF07714">
    <property type="entry name" value="PK_Tyr_Ser-Thr"/>
    <property type="match status" value="1"/>
</dbReference>
<reference evidence="4 5" key="1">
    <citation type="submission" date="2014-04" db="EMBL/GenBank/DDBJ databases">
        <authorList>
            <consortium name="International Citrus Genome Consortium"/>
            <person name="Gmitter F."/>
            <person name="Chen C."/>
            <person name="Farmerie W."/>
            <person name="Harkins T."/>
            <person name="Desany B."/>
            <person name="Mohiuddin M."/>
            <person name="Kodira C."/>
            <person name="Borodovsky M."/>
            <person name="Lomsadze A."/>
            <person name="Burns P."/>
            <person name="Jenkins J."/>
            <person name="Prochnik S."/>
            <person name="Shu S."/>
            <person name="Chapman J."/>
            <person name="Pitluck S."/>
            <person name="Schmutz J."/>
            <person name="Rokhsar D."/>
        </authorList>
    </citation>
    <scope>NUCLEOTIDE SEQUENCE</scope>
</reference>
<dbReference type="Gene3D" id="1.10.510.10">
    <property type="entry name" value="Transferase(Phosphotransferase) domain 1"/>
    <property type="match status" value="1"/>
</dbReference>
<dbReference type="GO" id="GO:0005886">
    <property type="term" value="C:plasma membrane"/>
    <property type="evidence" value="ECO:0000318"/>
    <property type="project" value="GO_Central"/>
</dbReference>
<keyword evidence="2" id="KW-0067">ATP-binding</keyword>
<evidence type="ECO:0000256" key="1">
    <source>
        <dbReference type="ARBA" id="ARBA00022741"/>
    </source>
</evidence>
<dbReference type="SMR" id="A0A067EM91"/>
<dbReference type="GO" id="GO:0007166">
    <property type="term" value="P:cell surface receptor signaling pathway"/>
    <property type="evidence" value="ECO:0000318"/>
    <property type="project" value="GO_Central"/>
</dbReference>
<evidence type="ECO:0000313" key="4">
    <source>
        <dbReference type="EMBL" id="KDO56279.1"/>
    </source>
</evidence>
<evidence type="ECO:0000313" key="5">
    <source>
        <dbReference type="Proteomes" id="UP000027120"/>
    </source>
</evidence>
<evidence type="ECO:0000256" key="2">
    <source>
        <dbReference type="ARBA" id="ARBA00022840"/>
    </source>
</evidence>
<proteinExistence type="predicted"/>
<dbReference type="InterPro" id="IPR000719">
    <property type="entry name" value="Prot_kinase_dom"/>
</dbReference>
<keyword evidence="5" id="KW-1185">Reference proteome</keyword>
<evidence type="ECO:0000259" key="3">
    <source>
        <dbReference type="PROSITE" id="PS50011"/>
    </source>
</evidence>
<accession>A0A067EM91</accession>
<dbReference type="SUPFAM" id="SSF56112">
    <property type="entry name" value="Protein kinase-like (PK-like)"/>
    <property type="match status" value="1"/>
</dbReference>
<dbReference type="EMBL" id="KK784975">
    <property type="protein sequence ID" value="KDO56279.1"/>
    <property type="molecule type" value="Genomic_DNA"/>
</dbReference>
<dbReference type="PANTHER" id="PTHR27005">
    <property type="entry name" value="WALL-ASSOCIATED RECEPTOR KINASE-LIKE 21"/>
    <property type="match status" value="1"/>
</dbReference>
<dbReference type="Gene3D" id="3.30.200.20">
    <property type="entry name" value="Phosphorylase Kinase, domain 1"/>
    <property type="match status" value="1"/>
</dbReference>
<dbReference type="Proteomes" id="UP000027120">
    <property type="component" value="Unassembled WGS sequence"/>
</dbReference>
<name>A0A067EM91_CITSI</name>
<keyword evidence="1" id="KW-0547">Nucleotide-binding</keyword>
<dbReference type="GO" id="GO:0005524">
    <property type="term" value="F:ATP binding"/>
    <property type="evidence" value="ECO:0007669"/>
    <property type="project" value="UniProtKB-KW"/>
</dbReference>
<dbReference type="PANTHER" id="PTHR27005:SF466">
    <property type="entry name" value="NON-FUNCTIONAL PSEUDOKINASE ZED1-LIKE"/>
    <property type="match status" value="1"/>
</dbReference>
<protein>
    <recommendedName>
        <fullName evidence="3">Protein kinase domain-containing protein</fullName>
    </recommendedName>
</protein>
<feature type="domain" description="Protein kinase" evidence="3">
    <location>
        <begin position="64"/>
        <end position="347"/>
    </location>
</feature>
<organism evidence="4 5">
    <name type="scientific">Citrus sinensis</name>
    <name type="common">Sweet orange</name>
    <name type="synonym">Citrus aurantium var. sinensis</name>
    <dbReference type="NCBI Taxonomy" id="2711"/>
    <lineage>
        <taxon>Eukaryota</taxon>
        <taxon>Viridiplantae</taxon>
        <taxon>Streptophyta</taxon>
        <taxon>Embryophyta</taxon>
        <taxon>Tracheophyta</taxon>
        <taxon>Spermatophyta</taxon>
        <taxon>Magnoliopsida</taxon>
        <taxon>eudicotyledons</taxon>
        <taxon>Gunneridae</taxon>
        <taxon>Pentapetalae</taxon>
        <taxon>rosids</taxon>
        <taxon>malvids</taxon>
        <taxon>Sapindales</taxon>
        <taxon>Rutaceae</taxon>
        <taxon>Aurantioideae</taxon>
        <taxon>Citrus</taxon>
    </lineage>
</organism>
<gene>
    <name evidence="4" type="ORF">CISIN_1g045067mg</name>
</gene>
<sequence>MALCTGQTSLFMCNSKNREKADRKAFLMRNGKMFLERLISSCNGNYNPIRSFSAKELERATNNYHYRNIITESSIFRLCQGVLPDRTISVVKFIDGSVFDAYDCCFNNIVFASQMSHNNVLRLIGCCLEVEIPVLVFESAEYGNLHDLLKRSYQSHSEPLLLKHRLKIAMEIANVFAYLHIGFSRPIVFRDLKSSYILVSERYVPKLFNFSLSASIPEGETYIDDGVKGTSGIVAPEYARTGYLNEKCDVYSFGLLLLQLLSTGEDLFNMGLRLNGDESFEMDFVKKYIENRGFNGIVDPRIIGDELLEHKLQSSFELAFQCQSASAEDRPTMIDVAKQIKKMYKSF</sequence>
<dbReference type="eggNOG" id="KOG1187">
    <property type="taxonomic scope" value="Eukaryota"/>
</dbReference>
<dbReference type="GO" id="GO:0006952">
    <property type="term" value="P:defense response"/>
    <property type="evidence" value="ECO:0000318"/>
    <property type="project" value="GO_Central"/>
</dbReference>
<dbReference type="PaxDb" id="2711-XP_006472042.1"/>
<dbReference type="InterPro" id="IPR045274">
    <property type="entry name" value="WAK-like"/>
</dbReference>
<dbReference type="GO" id="GO:0004672">
    <property type="term" value="F:protein kinase activity"/>
    <property type="evidence" value="ECO:0007669"/>
    <property type="project" value="InterPro"/>
</dbReference>
<dbReference type="InterPro" id="IPR011009">
    <property type="entry name" value="Kinase-like_dom_sf"/>
</dbReference>
<dbReference type="InterPro" id="IPR001245">
    <property type="entry name" value="Ser-Thr/Tyr_kinase_cat_dom"/>
</dbReference>
<dbReference type="AlphaFoldDB" id="A0A067EM91"/>
<dbReference type="PROSITE" id="PS50011">
    <property type="entry name" value="PROTEIN_KINASE_DOM"/>
    <property type="match status" value="1"/>
</dbReference>